<organism evidence="5 6">
    <name type="scientific">Toxocara canis</name>
    <name type="common">Canine roundworm</name>
    <dbReference type="NCBI Taxonomy" id="6265"/>
    <lineage>
        <taxon>Eukaryota</taxon>
        <taxon>Metazoa</taxon>
        <taxon>Ecdysozoa</taxon>
        <taxon>Nematoda</taxon>
        <taxon>Chromadorea</taxon>
        <taxon>Rhabditida</taxon>
        <taxon>Spirurina</taxon>
        <taxon>Ascaridomorpha</taxon>
        <taxon>Ascaridoidea</taxon>
        <taxon>Toxocaridae</taxon>
        <taxon>Toxocara</taxon>
    </lineage>
</organism>
<dbReference type="InterPro" id="IPR001507">
    <property type="entry name" value="ZP_dom"/>
</dbReference>
<dbReference type="AlphaFoldDB" id="A0A183UN76"/>
<dbReference type="GO" id="GO:0009653">
    <property type="term" value="P:anatomical structure morphogenesis"/>
    <property type="evidence" value="ECO:0007669"/>
    <property type="project" value="TreeGrafter"/>
</dbReference>
<evidence type="ECO:0000313" key="6">
    <source>
        <dbReference type="WBParaSite" id="TCNE_0000994601-mRNA-1"/>
    </source>
</evidence>
<protein>
    <submittedName>
        <fullName evidence="6">Apple domain-containing protein</fullName>
    </submittedName>
</protein>
<evidence type="ECO:0000259" key="3">
    <source>
        <dbReference type="PROSITE" id="PS51034"/>
    </source>
</evidence>
<reference evidence="6" key="1">
    <citation type="submission" date="2016-06" db="UniProtKB">
        <authorList>
            <consortium name="WormBaseParasite"/>
        </authorList>
    </citation>
    <scope>IDENTIFICATION</scope>
</reference>
<accession>A0A183UN76</accession>
<evidence type="ECO:0000313" key="4">
    <source>
        <dbReference type="EMBL" id="VDM41267.1"/>
    </source>
</evidence>
<dbReference type="Proteomes" id="UP000050794">
    <property type="component" value="Unassembled WGS sequence"/>
</dbReference>
<feature type="domain" description="Apple" evidence="2">
    <location>
        <begin position="148"/>
        <end position="236"/>
    </location>
</feature>
<dbReference type="InterPro" id="IPR003609">
    <property type="entry name" value="Pan_app"/>
</dbReference>
<dbReference type="InterPro" id="IPR055355">
    <property type="entry name" value="ZP-C"/>
</dbReference>
<keyword evidence="1" id="KW-1133">Transmembrane helix</keyword>
<dbReference type="EMBL" id="UYWY01020335">
    <property type="protein sequence ID" value="VDM41267.1"/>
    <property type="molecule type" value="Genomic_DNA"/>
</dbReference>
<dbReference type="PANTHER" id="PTHR47327:SF18">
    <property type="entry name" value="PAN DOMAIN PROTEIN"/>
    <property type="match status" value="1"/>
</dbReference>
<name>A0A183UN76_TOXCA</name>
<dbReference type="PROSITE" id="PS51034">
    <property type="entry name" value="ZP_2"/>
    <property type="match status" value="1"/>
</dbReference>
<dbReference type="InterPro" id="IPR052774">
    <property type="entry name" value="Celegans_DevNeuronal_Protein"/>
</dbReference>
<dbReference type="SMART" id="SM00473">
    <property type="entry name" value="PAN_AP"/>
    <property type="match status" value="2"/>
</dbReference>
<feature type="domain" description="ZP" evidence="3">
    <location>
        <begin position="497"/>
        <end position="756"/>
    </location>
</feature>
<dbReference type="PROSITE" id="PS50948">
    <property type="entry name" value="PAN"/>
    <property type="match status" value="1"/>
</dbReference>
<evidence type="ECO:0000259" key="2">
    <source>
        <dbReference type="PROSITE" id="PS50948"/>
    </source>
</evidence>
<sequence length="915" mass="104121">MTTPLCLLDHHMIILSSFAALISYSLQGAIFFVVDAFICVEPNVTTYLKWKGQTMKDDEASKVVDGVTLHECSSLCTEVCKFFHLKYLSDMITVYEDKEEAIHKKLTFLHGKCVLMSLLLDKRLLEEIFTDIKSTAALHNPIAVSAPCPSPFAFERYSHHLLVGNALQVIQTAELSKCLALCLEAKKALQIECRSVMYYYGTNECILNRENRLSQPHLFINDTSSLQNADYFDNSCFDISCPEGWSVHWIKVEPFAISDRSDIILEDVTEEECSKNCLVKESTNYFQRKFLLVYISMVQLQQNSVRDHRFPCKVFAYSKSKSRCHLSAESGFLNRETVTNEFHRKVSQITSEENYYEKICLHGKFLKLLNGTPTCDNISFQYTPNHALVEASPSQVLSTLSVAKCLEACLKQRAHWSAAMFFQEKVDYFDNLCKYAKKLKKSEEMIDEFPSVLVMRQPMKVQLPRRAHASPKVIVEHNAVLSSEQLVPFDKGNLETDCRVNGIAVTMHFASRTTGSIYIKDHFSTCRTDFENTTSAVLNIELPSLRDDNPSCPAQEIKPSVWSFVIVVQKNDLDAPALITDTDRVFSASCDYSNVDIGAARAAVKLSAEEPNAIRLDETKPERIRMTILRDGQPVSSVVLGEELELRWTIIRTEDEGEDEFDFLVADCFAERLDGSPPYPPSLQLISNGCVSRKVQHRLLLYPITETKDGFSTKIKAFKFDGSRRVRIKCAIDICEEERCRQVGIIAICKAENDEIVPEIESTKHQILRGIDRTTRATWVKREVLQRVKRTSLMGTLTVVEKPENYYSNEEVSSEPLQNFDKLTRKIQVNFDTEERFLHKYCASVLMCFQGLTECNCSSQGYVCIVRSVFVLLITALTIMSAFQIYQILRHVYAYSSVKQSSSSGWCILMVFFLL</sequence>
<reference evidence="4 5" key="2">
    <citation type="submission" date="2018-11" db="EMBL/GenBank/DDBJ databases">
        <authorList>
            <consortium name="Pathogen Informatics"/>
        </authorList>
    </citation>
    <scope>NUCLEOTIDE SEQUENCE [LARGE SCALE GENOMIC DNA]</scope>
</reference>
<proteinExistence type="predicted"/>
<dbReference type="Gene3D" id="3.50.4.10">
    <property type="entry name" value="Hepatocyte Growth Factor"/>
    <property type="match status" value="2"/>
</dbReference>
<dbReference type="Pfam" id="PF00024">
    <property type="entry name" value="PAN_1"/>
    <property type="match status" value="1"/>
</dbReference>
<feature type="transmembrane region" description="Helical" evidence="1">
    <location>
        <begin position="12"/>
        <end position="34"/>
    </location>
</feature>
<dbReference type="PANTHER" id="PTHR47327">
    <property type="entry name" value="FI18240P1-RELATED"/>
    <property type="match status" value="1"/>
</dbReference>
<dbReference type="SUPFAM" id="SSF57414">
    <property type="entry name" value="Hairpin loop containing domain-like"/>
    <property type="match status" value="1"/>
</dbReference>
<dbReference type="SMART" id="SM00241">
    <property type="entry name" value="ZP"/>
    <property type="match status" value="1"/>
</dbReference>
<dbReference type="Pfam" id="PF00100">
    <property type="entry name" value="Zona_pellucida"/>
    <property type="match status" value="1"/>
</dbReference>
<keyword evidence="1" id="KW-0812">Transmembrane</keyword>
<keyword evidence="5" id="KW-1185">Reference proteome</keyword>
<keyword evidence="1" id="KW-0472">Membrane</keyword>
<evidence type="ECO:0000256" key="1">
    <source>
        <dbReference type="SAM" id="Phobius"/>
    </source>
</evidence>
<dbReference type="CDD" id="cd01099">
    <property type="entry name" value="PAN_AP_HGF"/>
    <property type="match status" value="1"/>
</dbReference>
<evidence type="ECO:0000313" key="5">
    <source>
        <dbReference type="Proteomes" id="UP000050794"/>
    </source>
</evidence>
<gene>
    <name evidence="4" type="ORF">TCNE_LOCUS9946</name>
</gene>
<dbReference type="WBParaSite" id="TCNE_0000994601-mRNA-1">
    <property type="protein sequence ID" value="TCNE_0000994601-mRNA-1"/>
    <property type="gene ID" value="TCNE_0000994601"/>
</dbReference>